<protein>
    <submittedName>
        <fullName evidence="6">Uncharacterized protein</fullName>
    </submittedName>
</protein>
<dbReference type="InterPro" id="IPR024792">
    <property type="entry name" value="RhoGDI_dom_sf"/>
</dbReference>
<dbReference type="InterPro" id="IPR014756">
    <property type="entry name" value="Ig_E-set"/>
</dbReference>
<evidence type="ECO:0000313" key="7">
    <source>
        <dbReference type="Proteomes" id="UP000694402"/>
    </source>
</evidence>
<organism evidence="6 7">
    <name type="scientific">Oncorhynchus tshawytscha</name>
    <name type="common">Chinook salmon</name>
    <name type="synonym">Salmo tshawytscha</name>
    <dbReference type="NCBI Taxonomy" id="74940"/>
    <lineage>
        <taxon>Eukaryota</taxon>
        <taxon>Metazoa</taxon>
        <taxon>Chordata</taxon>
        <taxon>Craniata</taxon>
        <taxon>Vertebrata</taxon>
        <taxon>Euteleostomi</taxon>
        <taxon>Actinopterygii</taxon>
        <taxon>Neopterygii</taxon>
        <taxon>Teleostei</taxon>
        <taxon>Protacanthopterygii</taxon>
        <taxon>Salmoniformes</taxon>
        <taxon>Salmonidae</taxon>
        <taxon>Salmoninae</taxon>
        <taxon>Oncorhynchus</taxon>
    </lineage>
</organism>
<dbReference type="SUPFAM" id="SSF81296">
    <property type="entry name" value="E set domains"/>
    <property type="match status" value="1"/>
</dbReference>
<dbReference type="GO" id="GO:0005096">
    <property type="term" value="F:GTPase activator activity"/>
    <property type="evidence" value="ECO:0007669"/>
    <property type="project" value="UniProtKB-KW"/>
</dbReference>
<feature type="compositionally biased region" description="Polar residues" evidence="5">
    <location>
        <begin position="18"/>
        <end position="28"/>
    </location>
</feature>
<keyword evidence="4" id="KW-0963">Cytoplasm</keyword>
<keyword evidence="7" id="KW-1185">Reference proteome</keyword>
<dbReference type="Proteomes" id="UP000694402">
    <property type="component" value="Unassembled WGS sequence"/>
</dbReference>
<comment type="similarity">
    <text evidence="2">Belongs to the Rho GDI family.</text>
</comment>
<dbReference type="GO" id="GO:0016020">
    <property type="term" value="C:membrane"/>
    <property type="evidence" value="ECO:0007669"/>
    <property type="project" value="TreeGrafter"/>
</dbReference>
<reference evidence="6" key="3">
    <citation type="submission" date="2025-09" db="UniProtKB">
        <authorList>
            <consortium name="Ensembl"/>
        </authorList>
    </citation>
    <scope>IDENTIFICATION</scope>
</reference>
<evidence type="ECO:0000256" key="3">
    <source>
        <dbReference type="ARBA" id="ARBA00022468"/>
    </source>
</evidence>
<evidence type="ECO:0000256" key="2">
    <source>
        <dbReference type="ARBA" id="ARBA00009758"/>
    </source>
</evidence>
<feature type="compositionally biased region" description="Basic and acidic residues" evidence="5">
    <location>
        <begin position="1"/>
        <end position="10"/>
    </location>
</feature>
<proteinExistence type="inferred from homology"/>
<keyword evidence="3" id="KW-0343">GTPase activation</keyword>
<dbReference type="PRINTS" id="PR00492">
    <property type="entry name" value="RHOGDI"/>
</dbReference>
<dbReference type="InterPro" id="IPR000406">
    <property type="entry name" value="Rho_GDI"/>
</dbReference>
<dbReference type="PANTHER" id="PTHR10980">
    <property type="entry name" value="RHO GDP-DISSOCIATION INHIBITOR"/>
    <property type="match status" value="1"/>
</dbReference>
<dbReference type="GO" id="GO:0005094">
    <property type="term" value="F:Rho GDP-dissociation inhibitor activity"/>
    <property type="evidence" value="ECO:0007669"/>
    <property type="project" value="InterPro"/>
</dbReference>
<dbReference type="GO" id="GO:0005829">
    <property type="term" value="C:cytosol"/>
    <property type="evidence" value="ECO:0007669"/>
    <property type="project" value="TreeGrafter"/>
</dbReference>
<dbReference type="GeneTree" id="ENSGT00390000006233"/>
<evidence type="ECO:0000313" key="6">
    <source>
        <dbReference type="Ensembl" id="ENSOTSP00005130272.1"/>
    </source>
</evidence>
<reference evidence="7" key="1">
    <citation type="journal article" date="2018" name="PLoS ONE">
        <title>Chinook salmon (Oncorhynchus tshawytscha) genome and transcriptome.</title>
        <authorList>
            <person name="Christensen K.A."/>
            <person name="Leong J.S."/>
            <person name="Sakhrani D."/>
            <person name="Biagi C.A."/>
            <person name="Minkley D.R."/>
            <person name="Withler R.E."/>
            <person name="Rondeau E.B."/>
            <person name="Koop B.F."/>
            <person name="Devlin R.H."/>
        </authorList>
    </citation>
    <scope>NUCLEOTIDE SEQUENCE [LARGE SCALE GENOMIC DNA]</scope>
</reference>
<dbReference type="AlphaFoldDB" id="A0AAZ3QLT6"/>
<accession>A0AAZ3QLT6</accession>
<dbReference type="GO" id="GO:0007266">
    <property type="term" value="P:Rho protein signal transduction"/>
    <property type="evidence" value="ECO:0007669"/>
    <property type="project" value="InterPro"/>
</dbReference>
<reference evidence="6" key="2">
    <citation type="submission" date="2025-08" db="UniProtKB">
        <authorList>
            <consortium name="Ensembl"/>
        </authorList>
    </citation>
    <scope>IDENTIFICATION</scope>
</reference>
<comment type="subcellular location">
    <subcellularLocation>
        <location evidence="1">Cytoplasm</location>
    </subcellularLocation>
</comment>
<feature type="region of interest" description="Disordered" evidence="5">
    <location>
        <begin position="1"/>
        <end position="28"/>
    </location>
</feature>
<dbReference type="FunFam" id="2.70.50.30:FF:000004">
    <property type="entry name" value="Rho GDP-dissociation inhibitor 1"/>
    <property type="match status" value="1"/>
</dbReference>
<name>A0AAZ3QLT6_ONCTS</name>
<evidence type="ECO:0000256" key="1">
    <source>
        <dbReference type="ARBA" id="ARBA00004496"/>
    </source>
</evidence>
<evidence type="ECO:0000256" key="4">
    <source>
        <dbReference type="ARBA" id="ARBA00022490"/>
    </source>
</evidence>
<dbReference type="GO" id="GO:0007399">
    <property type="term" value="P:nervous system development"/>
    <property type="evidence" value="ECO:0007669"/>
    <property type="project" value="UniProtKB-ARBA"/>
</dbReference>
<dbReference type="PANTHER" id="PTHR10980:SF8">
    <property type="entry name" value="RHO GDP-DISSOCIATION INHIBITOR 3"/>
    <property type="match status" value="1"/>
</dbReference>
<dbReference type="Ensembl" id="ENSOTST00005136948.1">
    <property type="protein sequence ID" value="ENSOTSP00005130272.1"/>
    <property type="gene ID" value="ENSOTSG00005061428.1"/>
</dbReference>
<dbReference type="Gene3D" id="2.70.50.30">
    <property type="entry name" value="Coagulation Factor XIII, subunit A, domain 1"/>
    <property type="match status" value="1"/>
</dbReference>
<dbReference type="Pfam" id="PF02115">
    <property type="entry name" value="Rho_GDI"/>
    <property type="match status" value="1"/>
</dbReference>
<sequence>MADKEEKPVGEEDDETDLNYTPPAQKSLQEIQELDKDDESLRKYKQTLLGAGPVVADLTIPNVQVTRLTLMCDQAPGPITMDLSGKYHSSIPIHPFLYHVSPLCHHPPSLSCPHYLFISPSLSCPHYLSIPPSLSFSHYLHPSPALTISPSSIPLFPSRSLIPLFPSLSLHPSPALKTSPS</sequence>
<evidence type="ECO:0000256" key="5">
    <source>
        <dbReference type="SAM" id="MobiDB-lite"/>
    </source>
</evidence>